<name>A0A6M0IBF6_9BACT</name>
<dbReference type="InterPro" id="IPR048031">
    <property type="entry name" value="ScyD/ScyE-like"/>
</dbReference>
<evidence type="ECO:0000313" key="1">
    <source>
        <dbReference type="EMBL" id="NEU65328.1"/>
    </source>
</evidence>
<proteinExistence type="predicted"/>
<dbReference type="PROSITE" id="PS51257">
    <property type="entry name" value="PROKAR_LIPOPROTEIN"/>
    <property type="match status" value="1"/>
</dbReference>
<dbReference type="InterPro" id="IPR011042">
    <property type="entry name" value="6-blade_b-propeller_TolB-like"/>
</dbReference>
<dbReference type="SUPFAM" id="SSF101898">
    <property type="entry name" value="NHL repeat"/>
    <property type="match status" value="1"/>
</dbReference>
<protein>
    <submittedName>
        <fullName evidence="1">ScyD/ScyE family protein</fullName>
    </submittedName>
</protein>
<organism evidence="1 2">
    <name type="scientific">Spirosoma agri</name>
    <dbReference type="NCBI Taxonomy" id="1987381"/>
    <lineage>
        <taxon>Bacteria</taxon>
        <taxon>Pseudomonadati</taxon>
        <taxon>Bacteroidota</taxon>
        <taxon>Cytophagia</taxon>
        <taxon>Cytophagales</taxon>
        <taxon>Cytophagaceae</taxon>
        <taxon>Spirosoma</taxon>
    </lineage>
</organism>
<reference evidence="1 2" key="1">
    <citation type="submission" date="2020-02" db="EMBL/GenBank/DDBJ databases">
        <title>Draft genome sequence of two Spirosoma agri KCTC 52727 and Spirosoma terrae KCTC 52035.</title>
        <authorList>
            <person name="Rojas J."/>
            <person name="Ambika Manirajan B."/>
            <person name="Ratering S."/>
            <person name="Suarez C."/>
            <person name="Schnell S."/>
        </authorList>
    </citation>
    <scope>NUCLEOTIDE SEQUENCE [LARGE SCALE GENOMIC DNA]</scope>
    <source>
        <strain evidence="1 2">KCTC 52727</strain>
    </source>
</reference>
<dbReference type="NCBIfam" id="NF033206">
    <property type="entry name" value="ScyE_fam"/>
    <property type="match status" value="1"/>
</dbReference>
<gene>
    <name evidence="1" type="ORF">GK091_00385</name>
</gene>
<dbReference type="RefSeq" id="WP_164034673.1">
    <property type="nucleotide sequence ID" value="NZ_JAAGNZ010000001.1"/>
</dbReference>
<evidence type="ECO:0000313" key="2">
    <source>
        <dbReference type="Proteomes" id="UP000477386"/>
    </source>
</evidence>
<dbReference type="AlphaFoldDB" id="A0A6M0IBF6"/>
<accession>A0A6M0IBF6</accession>
<keyword evidence="2" id="KW-1185">Reference proteome</keyword>
<comment type="caution">
    <text evidence="1">The sequence shown here is derived from an EMBL/GenBank/DDBJ whole genome shotgun (WGS) entry which is preliminary data.</text>
</comment>
<dbReference type="EMBL" id="JAAGNZ010000001">
    <property type="protein sequence ID" value="NEU65328.1"/>
    <property type="molecule type" value="Genomic_DNA"/>
</dbReference>
<dbReference type="Gene3D" id="2.120.10.30">
    <property type="entry name" value="TolB, C-terminal domain"/>
    <property type="match status" value="1"/>
</dbReference>
<dbReference type="Proteomes" id="UP000477386">
    <property type="component" value="Unassembled WGS sequence"/>
</dbReference>
<sequence length="333" mass="35776">MRYKLIALSSILVGSLITGCQDHRLAAPNSLRVTTMATGLLGPIGVDTDPAGRIWVTEAGTGKNDGQVSLVTPDGVVHPVITGFDSEIIMGGELNGLNHLLFADGWLYILGSHSKLYKVNVTNYKVGDPVLLAKDLVPEDKRQFILDYKFAQDTEDTHLYNMTVGFDGDLFFTDAGANAIIRRTKAGVWSVFSIIPGVANPAGTLPPFSESVPTGIVFDGQRLLVSTLIGYPFLSGQSVVYEVDQAGNASALKKGFTSIVDINLETNLGLLLLQHGVFGMGFTQKTGQLIQVTANGNSVLVDQLNLPTDLKQTDANTYYVTSLGDRSLLKITR</sequence>